<dbReference type="Pfam" id="PF13630">
    <property type="entry name" value="SdpI"/>
    <property type="match status" value="1"/>
</dbReference>
<sequence>MKEMLARHKGKLILSSLVILLPILPAAFAGQTLFLWEPVLLLVSQWVIMLVVLHANRNKEQSPKVLNLVAWILPVLSLLLGVVGQLAQGGADSAYLITALFTFFMGLLFFLIGNYMPKTKQNGAVGIRIKWTLESEENWDATHRYAGKLWCLGGLLLMVCALIPSVLAVILLWIVILAAMVILPTRYSYRFYKSQVAEGKVEKRPVKPRSIVLIAVLVLAFGAFLAWSLFTGDIQYVYGTDSLTVDASGWGDLTIPYSSVTSLEYFEQDPSQDASGFRTNGLGNFKVALGSFENDLYGDYTRYTFASCDACVVLESDGRTIVLNAPDAASTQELYQSLLEKTGLG</sequence>
<keyword evidence="1" id="KW-1133">Transmembrane helix</keyword>
<organism evidence="2 3">
    <name type="scientific">Candidatus Acutalibacter ornithocaccae</name>
    <dbReference type="NCBI Taxonomy" id="2838416"/>
    <lineage>
        <taxon>Bacteria</taxon>
        <taxon>Bacillati</taxon>
        <taxon>Bacillota</taxon>
        <taxon>Clostridia</taxon>
        <taxon>Eubacteriales</taxon>
        <taxon>Acutalibacteraceae</taxon>
        <taxon>Acutalibacter</taxon>
    </lineage>
</organism>
<accession>A0A9D2LX31</accession>
<dbReference type="InterPro" id="IPR025962">
    <property type="entry name" value="SdpI/YhfL"/>
</dbReference>
<evidence type="ECO:0000313" key="2">
    <source>
        <dbReference type="EMBL" id="HJB37241.1"/>
    </source>
</evidence>
<dbReference type="Proteomes" id="UP000824214">
    <property type="component" value="Unassembled WGS sequence"/>
</dbReference>
<proteinExistence type="predicted"/>
<keyword evidence="1" id="KW-0472">Membrane</keyword>
<reference evidence="2" key="1">
    <citation type="journal article" date="2021" name="PeerJ">
        <title>Extensive microbial diversity within the chicken gut microbiome revealed by metagenomics and culture.</title>
        <authorList>
            <person name="Gilroy R."/>
            <person name="Ravi A."/>
            <person name="Getino M."/>
            <person name="Pursley I."/>
            <person name="Horton D.L."/>
            <person name="Alikhan N.F."/>
            <person name="Baker D."/>
            <person name="Gharbi K."/>
            <person name="Hall N."/>
            <person name="Watson M."/>
            <person name="Adriaenssens E.M."/>
            <person name="Foster-Nyarko E."/>
            <person name="Jarju S."/>
            <person name="Secka A."/>
            <person name="Antonio M."/>
            <person name="Oren A."/>
            <person name="Chaudhuri R.R."/>
            <person name="La Ragione R."/>
            <person name="Hildebrand F."/>
            <person name="Pallen M.J."/>
        </authorList>
    </citation>
    <scope>NUCLEOTIDE SEQUENCE</scope>
    <source>
        <strain evidence="2">ChiBcolR8-3208</strain>
    </source>
</reference>
<dbReference type="AlphaFoldDB" id="A0A9D2LX31"/>
<feature type="transmembrane region" description="Helical" evidence="1">
    <location>
        <begin position="39"/>
        <end position="56"/>
    </location>
</feature>
<evidence type="ECO:0000256" key="1">
    <source>
        <dbReference type="SAM" id="Phobius"/>
    </source>
</evidence>
<comment type="caution">
    <text evidence="2">The sequence shown here is derived from an EMBL/GenBank/DDBJ whole genome shotgun (WGS) entry which is preliminary data.</text>
</comment>
<dbReference type="PANTHER" id="PTHR37810:SF5">
    <property type="entry name" value="IMMUNITY PROTEIN SDPI"/>
    <property type="match status" value="1"/>
</dbReference>
<protein>
    <submittedName>
        <fullName evidence="2">SdpI family protein</fullName>
    </submittedName>
</protein>
<keyword evidence="1" id="KW-0812">Transmembrane</keyword>
<reference evidence="2" key="2">
    <citation type="submission" date="2021-04" db="EMBL/GenBank/DDBJ databases">
        <authorList>
            <person name="Gilroy R."/>
        </authorList>
    </citation>
    <scope>NUCLEOTIDE SEQUENCE</scope>
    <source>
        <strain evidence="2">ChiBcolR8-3208</strain>
    </source>
</reference>
<feature type="transmembrane region" description="Helical" evidence="1">
    <location>
        <begin position="93"/>
        <end position="112"/>
    </location>
</feature>
<name>A0A9D2LX31_9FIRM</name>
<feature type="transmembrane region" description="Helical" evidence="1">
    <location>
        <begin position="68"/>
        <end position="87"/>
    </location>
</feature>
<gene>
    <name evidence="2" type="ORF">H9942_04135</name>
</gene>
<evidence type="ECO:0000313" key="3">
    <source>
        <dbReference type="Proteomes" id="UP000824214"/>
    </source>
</evidence>
<feature type="transmembrane region" description="Helical" evidence="1">
    <location>
        <begin position="170"/>
        <end position="189"/>
    </location>
</feature>
<dbReference type="EMBL" id="DWXZ01000080">
    <property type="protein sequence ID" value="HJB37241.1"/>
    <property type="molecule type" value="Genomic_DNA"/>
</dbReference>
<dbReference type="GO" id="GO:0009636">
    <property type="term" value="P:response to toxic substance"/>
    <property type="evidence" value="ECO:0007669"/>
    <property type="project" value="TreeGrafter"/>
</dbReference>
<dbReference type="PANTHER" id="PTHR37810">
    <property type="entry name" value="IMMUNITY PROTEIN SDPI"/>
    <property type="match status" value="1"/>
</dbReference>
<feature type="transmembrane region" description="Helical" evidence="1">
    <location>
        <begin position="210"/>
        <end position="230"/>
    </location>
</feature>